<evidence type="ECO:0000256" key="1">
    <source>
        <dbReference type="SAM" id="Coils"/>
    </source>
</evidence>
<keyword evidence="4" id="KW-1185">Reference proteome</keyword>
<sequence length="261" mass="29538">MDSLPMIQEYANVFPTNLPSVPPDRDIDFAIDLERGTKTIYISPYHMALAKLKKLKDQLQDLLTMKAKEQGKDITSSPKVPAGQPMVKTNLASRFMVQLCAEWIGEVNLDLLKLQKKGGERLRQEGDGNEDSAYHRPGWRNPTYFTKKNEPPRKRARGIVIAEKAAPQRSTRPKLPLTGGKDRAKGKKPIELSLSISGSDIMGIHSTHLTTLESDRENNSRCKSPVYDSEPENDQTMQRRQAELRCMIQLDSLSLRHLLYL</sequence>
<evidence type="ECO:0000313" key="4">
    <source>
        <dbReference type="Proteomes" id="UP001234989"/>
    </source>
</evidence>
<name>A0AAF0U2V6_SOLVR</name>
<evidence type="ECO:0000256" key="2">
    <source>
        <dbReference type="SAM" id="MobiDB-lite"/>
    </source>
</evidence>
<dbReference type="AlphaFoldDB" id="A0AAF0U2V6"/>
<feature type="region of interest" description="Disordered" evidence="2">
    <location>
        <begin position="211"/>
        <end position="238"/>
    </location>
</feature>
<feature type="region of interest" description="Disordered" evidence="2">
    <location>
        <begin position="120"/>
        <end position="185"/>
    </location>
</feature>
<dbReference type="EMBL" id="CP133618">
    <property type="protein sequence ID" value="WMV38263.1"/>
    <property type="molecule type" value="Genomic_DNA"/>
</dbReference>
<keyword evidence="1" id="KW-0175">Coiled coil</keyword>
<dbReference type="SUPFAM" id="SSF56672">
    <property type="entry name" value="DNA/RNA polymerases"/>
    <property type="match status" value="1"/>
</dbReference>
<evidence type="ECO:0000313" key="3">
    <source>
        <dbReference type="EMBL" id="WMV38263.1"/>
    </source>
</evidence>
<accession>A0AAF0U2V6</accession>
<proteinExistence type="predicted"/>
<organism evidence="3 4">
    <name type="scientific">Solanum verrucosum</name>
    <dbReference type="NCBI Taxonomy" id="315347"/>
    <lineage>
        <taxon>Eukaryota</taxon>
        <taxon>Viridiplantae</taxon>
        <taxon>Streptophyta</taxon>
        <taxon>Embryophyta</taxon>
        <taxon>Tracheophyta</taxon>
        <taxon>Spermatophyta</taxon>
        <taxon>Magnoliopsida</taxon>
        <taxon>eudicotyledons</taxon>
        <taxon>Gunneridae</taxon>
        <taxon>Pentapetalae</taxon>
        <taxon>asterids</taxon>
        <taxon>lamiids</taxon>
        <taxon>Solanales</taxon>
        <taxon>Solanaceae</taxon>
        <taxon>Solanoideae</taxon>
        <taxon>Solaneae</taxon>
        <taxon>Solanum</taxon>
    </lineage>
</organism>
<dbReference type="Proteomes" id="UP001234989">
    <property type="component" value="Chromosome 7"/>
</dbReference>
<feature type="coiled-coil region" evidence="1">
    <location>
        <begin position="45"/>
        <end position="72"/>
    </location>
</feature>
<reference evidence="3" key="1">
    <citation type="submission" date="2023-08" db="EMBL/GenBank/DDBJ databases">
        <title>A de novo genome assembly of Solanum verrucosum Schlechtendal, a Mexican diploid species geographically isolated from the other diploid A-genome species in potato relatives.</title>
        <authorList>
            <person name="Hosaka K."/>
        </authorList>
    </citation>
    <scope>NUCLEOTIDE SEQUENCE</scope>
    <source>
        <tissue evidence="3">Young leaves</tissue>
    </source>
</reference>
<protein>
    <submittedName>
        <fullName evidence="3">Uncharacterized protein</fullName>
    </submittedName>
</protein>
<gene>
    <name evidence="3" type="ORF">MTR67_031648</name>
</gene>
<dbReference type="InterPro" id="IPR043502">
    <property type="entry name" value="DNA/RNA_pol_sf"/>
</dbReference>